<name>A0ABW7N822_9BACT</name>
<reference evidence="1 2" key="1">
    <citation type="journal article" date="2013" name="Int. J. Syst. Evol. Microbiol.">
        <title>Marinoscillum luteum sp. nov., isolated from marine sediment.</title>
        <authorList>
            <person name="Cha I.T."/>
            <person name="Park S.J."/>
            <person name="Kim S.J."/>
            <person name="Kim J.G."/>
            <person name="Jung M.Y."/>
            <person name="Shin K.S."/>
            <person name="Kwon K.K."/>
            <person name="Yang S.H."/>
            <person name="Seo Y.S."/>
            <person name="Rhee S.K."/>
        </authorList>
    </citation>
    <scope>NUCLEOTIDE SEQUENCE [LARGE SCALE GENOMIC DNA]</scope>
    <source>
        <strain evidence="1 2">KCTC 23939</strain>
    </source>
</reference>
<dbReference type="Gene3D" id="2.180.10.10">
    <property type="entry name" value="RHS repeat-associated core"/>
    <property type="match status" value="1"/>
</dbReference>
<sequence length="257" mass="29757">MILITFSSVAVGQIADFYFFNYANTEPSVIRRENIVECRVYDSSIERDSTNKALKYIKKYNSNGFQTSELEYWNGDTTDIDEQYYKYDSANRVVESTYIMNQPYDATKTTYEYDELGNLILTCDYSTISPKVEFELDSCITLEYNKKGILSKTSSTNGIISTFKLKKGTLLEYSAEGLLETRFENGQPTEKIKEDGFAHYLWNSDMNLIQITSLNLNLDTIRVSTYEYRNGLLISNKQTNYETGKSSEYLYEYITSR</sequence>
<organism evidence="1 2">
    <name type="scientific">Marinoscillum luteum</name>
    <dbReference type="NCBI Taxonomy" id="861051"/>
    <lineage>
        <taxon>Bacteria</taxon>
        <taxon>Pseudomonadati</taxon>
        <taxon>Bacteroidota</taxon>
        <taxon>Cytophagia</taxon>
        <taxon>Cytophagales</taxon>
        <taxon>Reichenbachiellaceae</taxon>
        <taxon>Marinoscillum</taxon>
    </lineage>
</organism>
<dbReference type="EMBL" id="JBIPKE010000015">
    <property type="protein sequence ID" value="MFH6983637.1"/>
    <property type="molecule type" value="Genomic_DNA"/>
</dbReference>
<protein>
    <recommendedName>
        <fullName evidence="3">YD repeat-containing protein</fullName>
    </recommendedName>
</protein>
<accession>A0ABW7N822</accession>
<evidence type="ECO:0000313" key="1">
    <source>
        <dbReference type="EMBL" id="MFH6983637.1"/>
    </source>
</evidence>
<dbReference type="Proteomes" id="UP001610063">
    <property type="component" value="Unassembled WGS sequence"/>
</dbReference>
<evidence type="ECO:0008006" key="3">
    <source>
        <dbReference type="Google" id="ProtNLM"/>
    </source>
</evidence>
<dbReference type="RefSeq" id="WP_395417183.1">
    <property type="nucleotide sequence ID" value="NZ_JBIPKE010000015.1"/>
</dbReference>
<comment type="caution">
    <text evidence="1">The sequence shown here is derived from an EMBL/GenBank/DDBJ whole genome shotgun (WGS) entry which is preliminary data.</text>
</comment>
<keyword evidence="2" id="KW-1185">Reference proteome</keyword>
<gene>
    <name evidence="1" type="ORF">ACHKAR_09315</name>
</gene>
<evidence type="ECO:0000313" key="2">
    <source>
        <dbReference type="Proteomes" id="UP001610063"/>
    </source>
</evidence>
<proteinExistence type="predicted"/>